<dbReference type="Proteomes" id="UP001341281">
    <property type="component" value="Chromosome 09"/>
</dbReference>
<dbReference type="PANTHER" id="PTHR46033:SF8">
    <property type="entry name" value="PROTEIN MAINTENANCE OF MERISTEMS-LIKE"/>
    <property type="match status" value="1"/>
</dbReference>
<sequence>MNACTRSRQEKYNTGDFNDVPGKVQCSTCHTFGHNSRMADPQYHLLDAAYEAKHRAPRIAAGEDMPPLRGHIHTQHLSWDERYAPFIQEAGLLHLARVVTSRLPPLDPALLTTLVDRWRPETHTFHLSCGEKTITLEDTAMVLGLPIDGGRPGSPRGGSITTLGSVEVERHARAWLWFLLACFPLPDSSGDTVDSALLPILDRPWATIATFSWGTATLGHLYRQLCEACQRRKMSSSINGCLYLLQDWPFEDCRPIVLWLWGDVEVVTGRIDGRYKRYTNALDCVTHRLILVEWTPYSRDEIEEAELSPLCKRDEDLWRAVVPLIYFVVVEYHIPTRVLRQLGRRQVVPPHTLHRKKRQGRYSDTDWCITHVVYTQRWDTRERVPVEHGEAHEEDYFVEYLCWLQAHARVRLRPTVDHWPICEVDSDKSDKYDNRTRRGRQPERTPIEDYVGQQLAWLTNEAGSVLT</sequence>
<protein>
    <recommendedName>
        <fullName evidence="1">Aminotransferase-like plant mobile domain-containing protein</fullName>
    </recommendedName>
</protein>
<keyword evidence="3" id="KW-1185">Reference proteome</keyword>
<evidence type="ECO:0000313" key="2">
    <source>
        <dbReference type="EMBL" id="WVZ93290.1"/>
    </source>
</evidence>
<name>A0AAQ3UNA5_PASNO</name>
<evidence type="ECO:0000313" key="3">
    <source>
        <dbReference type="Proteomes" id="UP001341281"/>
    </source>
</evidence>
<dbReference type="PANTHER" id="PTHR46033">
    <property type="entry name" value="PROTEIN MAIN-LIKE 2"/>
    <property type="match status" value="1"/>
</dbReference>
<evidence type="ECO:0000259" key="1">
    <source>
        <dbReference type="Pfam" id="PF10536"/>
    </source>
</evidence>
<feature type="domain" description="Aminotransferase-like plant mobile" evidence="1">
    <location>
        <begin position="106"/>
        <end position="149"/>
    </location>
</feature>
<reference evidence="2 3" key="1">
    <citation type="submission" date="2024-02" db="EMBL/GenBank/DDBJ databases">
        <title>High-quality chromosome-scale genome assembly of Pensacola bahiagrass (Paspalum notatum Flugge var. saurae).</title>
        <authorList>
            <person name="Vega J.M."/>
            <person name="Podio M."/>
            <person name="Orjuela J."/>
            <person name="Siena L.A."/>
            <person name="Pessino S.C."/>
            <person name="Combes M.C."/>
            <person name="Mariac C."/>
            <person name="Albertini E."/>
            <person name="Pupilli F."/>
            <person name="Ortiz J.P.A."/>
            <person name="Leblanc O."/>
        </authorList>
    </citation>
    <scope>NUCLEOTIDE SEQUENCE [LARGE SCALE GENOMIC DNA]</scope>
    <source>
        <strain evidence="2">R1</strain>
        <tissue evidence="2">Leaf</tissue>
    </source>
</reference>
<organism evidence="2 3">
    <name type="scientific">Paspalum notatum var. saurae</name>
    <dbReference type="NCBI Taxonomy" id="547442"/>
    <lineage>
        <taxon>Eukaryota</taxon>
        <taxon>Viridiplantae</taxon>
        <taxon>Streptophyta</taxon>
        <taxon>Embryophyta</taxon>
        <taxon>Tracheophyta</taxon>
        <taxon>Spermatophyta</taxon>
        <taxon>Magnoliopsida</taxon>
        <taxon>Liliopsida</taxon>
        <taxon>Poales</taxon>
        <taxon>Poaceae</taxon>
        <taxon>PACMAD clade</taxon>
        <taxon>Panicoideae</taxon>
        <taxon>Andropogonodae</taxon>
        <taxon>Paspaleae</taxon>
        <taxon>Paspalinae</taxon>
        <taxon>Paspalum</taxon>
    </lineage>
</organism>
<proteinExistence type="predicted"/>
<dbReference type="EMBL" id="CP144753">
    <property type="protein sequence ID" value="WVZ93290.1"/>
    <property type="molecule type" value="Genomic_DNA"/>
</dbReference>
<feature type="domain" description="Aminotransferase-like plant mobile" evidence="1">
    <location>
        <begin position="166"/>
        <end position="403"/>
    </location>
</feature>
<dbReference type="GO" id="GO:0010073">
    <property type="term" value="P:meristem maintenance"/>
    <property type="evidence" value="ECO:0007669"/>
    <property type="project" value="InterPro"/>
</dbReference>
<dbReference type="InterPro" id="IPR044824">
    <property type="entry name" value="MAIN-like"/>
</dbReference>
<dbReference type="InterPro" id="IPR019557">
    <property type="entry name" value="AminoTfrase-like_pln_mobile"/>
</dbReference>
<dbReference type="AlphaFoldDB" id="A0AAQ3UNA5"/>
<dbReference type="Pfam" id="PF10536">
    <property type="entry name" value="PMD"/>
    <property type="match status" value="2"/>
</dbReference>
<accession>A0AAQ3UNA5</accession>
<gene>
    <name evidence="2" type="ORF">U9M48_039284</name>
</gene>